<feature type="region of interest" description="Disordered" evidence="2">
    <location>
        <begin position="1"/>
        <end position="56"/>
    </location>
</feature>
<proteinExistence type="inferred from homology"/>
<evidence type="ECO:0000259" key="4">
    <source>
        <dbReference type="SMART" id="SM01117"/>
    </source>
</evidence>
<comment type="caution">
    <text evidence="5">The sequence shown here is derived from an EMBL/GenBank/DDBJ whole genome shotgun (WGS) entry which is preliminary data.</text>
</comment>
<feature type="compositionally biased region" description="Low complexity" evidence="2">
    <location>
        <begin position="1"/>
        <end position="21"/>
    </location>
</feature>
<protein>
    <recommendedName>
        <fullName evidence="4">Cytochrome b5 heme-binding domain-containing protein</fullName>
    </recommendedName>
</protein>
<reference evidence="5 6" key="1">
    <citation type="submission" date="2024-08" db="EMBL/GenBank/DDBJ databases">
        <authorList>
            <person name="Cucini C."/>
            <person name="Frati F."/>
        </authorList>
    </citation>
    <scope>NUCLEOTIDE SEQUENCE [LARGE SCALE GENOMIC DNA]</scope>
</reference>
<feature type="domain" description="Cytochrome b5 heme-binding" evidence="4">
    <location>
        <begin position="165"/>
        <end position="259"/>
    </location>
</feature>
<feature type="transmembrane region" description="Helical" evidence="3">
    <location>
        <begin position="80"/>
        <end position="102"/>
    </location>
</feature>
<comment type="similarity">
    <text evidence="1">Belongs to the cytochrome b5 family. MAPR subfamily.</text>
</comment>
<evidence type="ECO:0000256" key="3">
    <source>
        <dbReference type="SAM" id="Phobius"/>
    </source>
</evidence>
<keyword evidence="3" id="KW-1133">Transmembrane helix</keyword>
<name>A0ABP1R043_9HEXA</name>
<dbReference type="InterPro" id="IPR001199">
    <property type="entry name" value="Cyt_B5-like_heme/steroid-bd"/>
</dbReference>
<dbReference type="SUPFAM" id="SSF55856">
    <property type="entry name" value="Cytochrome b5-like heme/steroid binding domain"/>
    <property type="match status" value="1"/>
</dbReference>
<organism evidence="5 6">
    <name type="scientific">Orchesella dallaii</name>
    <dbReference type="NCBI Taxonomy" id="48710"/>
    <lineage>
        <taxon>Eukaryota</taxon>
        <taxon>Metazoa</taxon>
        <taxon>Ecdysozoa</taxon>
        <taxon>Arthropoda</taxon>
        <taxon>Hexapoda</taxon>
        <taxon>Collembola</taxon>
        <taxon>Entomobryomorpha</taxon>
        <taxon>Entomobryoidea</taxon>
        <taxon>Orchesellidae</taxon>
        <taxon>Orchesellinae</taxon>
        <taxon>Orchesella</taxon>
    </lineage>
</organism>
<evidence type="ECO:0000313" key="5">
    <source>
        <dbReference type="EMBL" id="CAL8115734.1"/>
    </source>
</evidence>
<keyword evidence="6" id="KW-1185">Reference proteome</keyword>
<dbReference type="EMBL" id="CAXLJM020000051">
    <property type="protein sequence ID" value="CAL8115734.1"/>
    <property type="molecule type" value="Genomic_DNA"/>
</dbReference>
<evidence type="ECO:0000256" key="2">
    <source>
        <dbReference type="SAM" id="MobiDB-lite"/>
    </source>
</evidence>
<gene>
    <name evidence="5" type="ORF">ODALV1_LOCUS16991</name>
</gene>
<keyword evidence="3" id="KW-0812">Transmembrane</keyword>
<dbReference type="InterPro" id="IPR050577">
    <property type="entry name" value="MAPR/NEUFC/NENF-like"/>
</dbReference>
<dbReference type="PANTHER" id="PTHR10281:SF4">
    <property type="entry name" value="NEUFERRICIN"/>
    <property type="match status" value="1"/>
</dbReference>
<evidence type="ECO:0000256" key="1">
    <source>
        <dbReference type="ARBA" id="ARBA00038357"/>
    </source>
</evidence>
<feature type="compositionally biased region" description="Acidic residues" evidence="2">
    <location>
        <begin position="25"/>
        <end position="36"/>
    </location>
</feature>
<evidence type="ECO:0000313" key="6">
    <source>
        <dbReference type="Proteomes" id="UP001642540"/>
    </source>
</evidence>
<dbReference type="SMART" id="SM01117">
    <property type="entry name" value="Cyt-b5"/>
    <property type="match status" value="1"/>
</dbReference>
<dbReference type="Gene3D" id="3.10.120.10">
    <property type="entry name" value="Cytochrome b5-like heme/steroid binding domain"/>
    <property type="match status" value="1"/>
</dbReference>
<accession>A0ABP1R043</accession>
<sequence>MASQSSSDTSSQESKLSEISSPASFDEDVGTYDEFQENLTPSLDGRSGAGPKAKVGHRRKRKIDKYIYVNGGEGDQFQSWIYTILIAVVAAFVGAYIISAALPNEPESVPEPHFTDFLQKDVNLNTYAKGTDPRKTLKKPNQKIDWRQHFDELEFLLPQGQIKIMSDADIKYKEGEGLFVVVAGFVFDVSEAPNMYGKDAGYHGFVGRDGTRAFVTGKFDDEGLTPNLEGLTPTDYKGISDWINFYLNHEVYKFVGLHKGWYFDDKGLKTKHMIELEKALTRADELDAAMAEDEKLFPGCNMEWTAEKGSHVWCSKNSGGINRDWAGLPRNFVDGDKPSRCVCTHPNFLADPRIKLFDGCNPKSEFCNLKN</sequence>
<dbReference type="Proteomes" id="UP001642540">
    <property type="component" value="Unassembled WGS sequence"/>
</dbReference>
<keyword evidence="3" id="KW-0472">Membrane</keyword>
<dbReference type="InterPro" id="IPR036400">
    <property type="entry name" value="Cyt_B5-like_heme/steroid_sf"/>
</dbReference>
<dbReference type="PANTHER" id="PTHR10281">
    <property type="entry name" value="MEMBRANE-ASSOCIATED PROGESTERONE RECEPTOR COMPONENT-RELATED"/>
    <property type="match status" value="1"/>
</dbReference>